<dbReference type="EC" id="2.7.4.22" evidence="11"/>
<comment type="caution">
    <text evidence="13">The sequence shown here is derived from an EMBL/GenBank/DDBJ whole genome shotgun (WGS) entry which is preliminary data.</text>
</comment>
<sequence>MSEPAGHQQKLRYKRILFKISGEILSGEGGFGLDQDRLAALSEEIQSVVDAGVEIGLVIGAGNIFRGLKGASQGMDRVVADHMGMLATVINALAVQDSLESHGLFTRAMSAINMEQIAEPFIRRRAMRHLEKGRIVLFAGGTGNPYFTTDTAAALRAVEIGADVLIKGTKVDGVYSSDPKKNPDATRYRHITYMDMLGKGLKVMDSTAITLCMDNRLPIAVFDFSKPGLLKKLILGEKVGTVVSEEEHV</sequence>
<feature type="region of interest" description="Involved in allosteric activation by GTP" evidence="11">
    <location>
        <begin position="27"/>
        <end position="32"/>
    </location>
</feature>
<keyword evidence="11" id="KW-0021">Allosteric enzyme</keyword>
<dbReference type="GO" id="GO:0006225">
    <property type="term" value="P:UDP biosynthetic process"/>
    <property type="evidence" value="ECO:0007669"/>
    <property type="project" value="TreeGrafter"/>
</dbReference>
<dbReference type="InterPro" id="IPR001048">
    <property type="entry name" value="Asp/Glu/Uridylate_kinase"/>
</dbReference>
<evidence type="ECO:0000256" key="8">
    <source>
        <dbReference type="ARBA" id="ARBA00022840"/>
    </source>
</evidence>
<evidence type="ECO:0000259" key="12">
    <source>
        <dbReference type="Pfam" id="PF00696"/>
    </source>
</evidence>
<dbReference type="GO" id="GO:0005524">
    <property type="term" value="F:ATP binding"/>
    <property type="evidence" value="ECO:0007669"/>
    <property type="project" value="UniProtKB-KW"/>
</dbReference>
<keyword evidence="5 11" id="KW-0808">Transferase</keyword>
<evidence type="ECO:0000313" key="13">
    <source>
        <dbReference type="EMBL" id="NNF07518.1"/>
    </source>
</evidence>
<feature type="binding site" evidence="11">
    <location>
        <position position="175"/>
    </location>
    <ligand>
        <name>ATP</name>
        <dbReference type="ChEBI" id="CHEBI:30616"/>
    </ligand>
</feature>
<dbReference type="FunFam" id="3.40.1160.10:FF:000001">
    <property type="entry name" value="Uridylate kinase"/>
    <property type="match status" value="1"/>
</dbReference>
<dbReference type="PANTHER" id="PTHR42833">
    <property type="entry name" value="URIDYLATE KINASE"/>
    <property type="match status" value="1"/>
</dbReference>
<dbReference type="Proteomes" id="UP000547674">
    <property type="component" value="Unassembled WGS sequence"/>
</dbReference>
<feature type="domain" description="Aspartate/glutamate/uridylate kinase" evidence="12">
    <location>
        <begin position="14"/>
        <end position="223"/>
    </location>
</feature>
<feature type="binding site" evidence="11">
    <location>
        <position position="66"/>
    </location>
    <ligand>
        <name>ATP</name>
        <dbReference type="ChEBI" id="CHEBI:30616"/>
    </ligand>
</feature>
<dbReference type="GO" id="GO:0044210">
    <property type="term" value="P:'de novo' CTP biosynthetic process"/>
    <property type="evidence" value="ECO:0007669"/>
    <property type="project" value="UniProtKB-UniRule"/>
</dbReference>
<dbReference type="InterPro" id="IPR011817">
    <property type="entry name" value="Uridylate_kinase"/>
</dbReference>
<evidence type="ECO:0000256" key="4">
    <source>
        <dbReference type="ARBA" id="ARBA00022490"/>
    </source>
</evidence>
<evidence type="ECO:0000256" key="1">
    <source>
        <dbReference type="ARBA" id="ARBA00004496"/>
    </source>
</evidence>
<dbReference type="UniPathway" id="UPA00159">
    <property type="reaction ID" value="UER00275"/>
</dbReference>
<keyword evidence="6 11" id="KW-0547">Nucleotide-binding</keyword>
<dbReference type="SUPFAM" id="SSF53633">
    <property type="entry name" value="Carbamate kinase-like"/>
    <property type="match status" value="1"/>
</dbReference>
<comment type="function">
    <text evidence="11">Catalyzes the reversible phosphorylation of UMP to UDP.</text>
</comment>
<dbReference type="InterPro" id="IPR036393">
    <property type="entry name" value="AceGlu_kinase-like_sf"/>
</dbReference>
<accession>A0A7Y2E947</accession>
<comment type="subcellular location">
    <subcellularLocation>
        <location evidence="1 11">Cytoplasm</location>
    </subcellularLocation>
</comment>
<reference evidence="13 14" key="1">
    <citation type="submission" date="2020-03" db="EMBL/GenBank/DDBJ databases">
        <title>Metabolic flexibility allows generalist bacteria to become dominant in a frequently disturbed ecosystem.</title>
        <authorList>
            <person name="Chen Y.-J."/>
            <person name="Leung P.M."/>
            <person name="Bay S.K."/>
            <person name="Hugenholtz P."/>
            <person name="Kessler A.J."/>
            <person name="Shelley G."/>
            <person name="Waite D.W."/>
            <person name="Cook P.L."/>
            <person name="Greening C."/>
        </authorList>
    </citation>
    <scope>NUCLEOTIDE SEQUENCE [LARGE SCALE GENOMIC DNA]</scope>
    <source>
        <strain evidence="13">SS_bin_28</strain>
    </source>
</reference>
<keyword evidence="7 11" id="KW-0418">Kinase</keyword>
<dbReference type="HAMAP" id="MF_01220_B">
    <property type="entry name" value="PyrH_B"/>
    <property type="match status" value="1"/>
</dbReference>
<evidence type="ECO:0000313" key="14">
    <source>
        <dbReference type="Proteomes" id="UP000547674"/>
    </source>
</evidence>
<evidence type="ECO:0000256" key="10">
    <source>
        <dbReference type="ARBA" id="ARBA00047767"/>
    </source>
</evidence>
<comment type="caution">
    <text evidence="11">Lacks conserved residue(s) required for the propagation of feature annotation.</text>
</comment>
<comment type="activity regulation">
    <text evidence="11">Allosterically activated by GTP. Inhibited by UTP.</text>
</comment>
<keyword evidence="9 11" id="KW-0665">Pyrimidine biosynthesis</keyword>
<feature type="binding site" evidence="11">
    <location>
        <position position="81"/>
    </location>
    <ligand>
        <name>UMP</name>
        <dbReference type="ChEBI" id="CHEBI:57865"/>
    </ligand>
</feature>
<keyword evidence="4 11" id="KW-0963">Cytoplasm</keyword>
<name>A0A7Y2E947_UNCEI</name>
<dbReference type="AlphaFoldDB" id="A0A7Y2E947"/>
<evidence type="ECO:0000256" key="7">
    <source>
        <dbReference type="ARBA" id="ARBA00022777"/>
    </source>
</evidence>
<comment type="similarity">
    <text evidence="3 11">Belongs to the UMP kinase family.</text>
</comment>
<evidence type="ECO:0000256" key="5">
    <source>
        <dbReference type="ARBA" id="ARBA00022679"/>
    </source>
</evidence>
<comment type="subunit">
    <text evidence="11">Homohexamer.</text>
</comment>
<organism evidence="13 14">
    <name type="scientific">Eiseniibacteriota bacterium</name>
    <dbReference type="NCBI Taxonomy" id="2212470"/>
    <lineage>
        <taxon>Bacteria</taxon>
        <taxon>Candidatus Eiseniibacteriota</taxon>
    </lineage>
</organism>
<evidence type="ECO:0000256" key="3">
    <source>
        <dbReference type="ARBA" id="ARBA00007614"/>
    </source>
</evidence>
<evidence type="ECO:0000256" key="6">
    <source>
        <dbReference type="ARBA" id="ARBA00022741"/>
    </source>
</evidence>
<evidence type="ECO:0000256" key="9">
    <source>
        <dbReference type="ARBA" id="ARBA00022975"/>
    </source>
</evidence>
<dbReference type="GO" id="GO:0005737">
    <property type="term" value="C:cytoplasm"/>
    <property type="evidence" value="ECO:0007669"/>
    <property type="project" value="UniProtKB-SubCell"/>
</dbReference>
<evidence type="ECO:0000256" key="2">
    <source>
        <dbReference type="ARBA" id="ARBA00004791"/>
    </source>
</evidence>
<dbReference type="InterPro" id="IPR015963">
    <property type="entry name" value="Uridylate_kinase_bac"/>
</dbReference>
<dbReference type="NCBIfam" id="TIGR02075">
    <property type="entry name" value="pyrH_bact"/>
    <property type="match status" value="1"/>
</dbReference>
<comment type="catalytic activity">
    <reaction evidence="10 11">
        <text>UMP + ATP = UDP + ADP</text>
        <dbReference type="Rhea" id="RHEA:24400"/>
        <dbReference type="ChEBI" id="CHEBI:30616"/>
        <dbReference type="ChEBI" id="CHEBI:57865"/>
        <dbReference type="ChEBI" id="CHEBI:58223"/>
        <dbReference type="ChEBI" id="CHEBI:456216"/>
        <dbReference type="EC" id="2.7.4.22"/>
    </reaction>
</comment>
<dbReference type="PIRSF" id="PIRSF005650">
    <property type="entry name" value="Uridylate_kin"/>
    <property type="match status" value="1"/>
</dbReference>
<dbReference type="GO" id="GO:0033862">
    <property type="term" value="F:UMP kinase activity"/>
    <property type="evidence" value="ECO:0007669"/>
    <property type="project" value="UniProtKB-EC"/>
</dbReference>
<dbReference type="Gene3D" id="3.40.1160.10">
    <property type="entry name" value="Acetylglutamate kinase-like"/>
    <property type="match status" value="1"/>
</dbReference>
<feature type="binding site" evidence="11">
    <location>
        <begin position="19"/>
        <end position="22"/>
    </location>
    <ligand>
        <name>ATP</name>
        <dbReference type="ChEBI" id="CHEBI:30616"/>
    </ligand>
</feature>
<dbReference type="PANTHER" id="PTHR42833:SF4">
    <property type="entry name" value="URIDYLATE KINASE PUMPKIN, CHLOROPLASTIC"/>
    <property type="match status" value="1"/>
</dbReference>
<protein>
    <recommendedName>
        <fullName evidence="11">Uridylate kinase</fullName>
        <shortName evidence="11">UK</shortName>
        <ecNumber evidence="11">2.7.4.22</ecNumber>
    </recommendedName>
    <alternativeName>
        <fullName evidence="11">Uridine monophosphate kinase</fullName>
        <shortName evidence="11">UMP kinase</shortName>
        <shortName evidence="11">UMPK</shortName>
    </alternativeName>
</protein>
<feature type="binding site" evidence="11">
    <location>
        <position position="169"/>
    </location>
    <ligand>
        <name>ATP</name>
        <dbReference type="ChEBI" id="CHEBI:30616"/>
    </ligand>
</feature>
<comment type="pathway">
    <text evidence="2 11">Pyrimidine metabolism; CTP biosynthesis via de novo pathway; UDP from UMP (UMPK route): step 1/1.</text>
</comment>
<dbReference type="CDD" id="cd04254">
    <property type="entry name" value="AAK_UMPK-PyrH-Ec"/>
    <property type="match status" value="1"/>
</dbReference>
<dbReference type="EMBL" id="JABDJR010000491">
    <property type="protein sequence ID" value="NNF07518.1"/>
    <property type="molecule type" value="Genomic_DNA"/>
</dbReference>
<feature type="binding site" evidence="11">
    <location>
        <position position="178"/>
    </location>
    <ligand>
        <name>ATP</name>
        <dbReference type="ChEBI" id="CHEBI:30616"/>
    </ligand>
</feature>
<proteinExistence type="inferred from homology"/>
<evidence type="ECO:0000256" key="11">
    <source>
        <dbReference type="HAMAP-Rule" id="MF_01220"/>
    </source>
</evidence>
<keyword evidence="8 11" id="KW-0067">ATP-binding</keyword>
<gene>
    <name evidence="11" type="primary">pyrH</name>
    <name evidence="13" type="ORF">HKN21_12220</name>
</gene>
<feature type="binding site" evidence="11">
    <location>
        <position position="62"/>
    </location>
    <ligand>
        <name>ATP</name>
        <dbReference type="ChEBI" id="CHEBI:30616"/>
    </ligand>
</feature>
<dbReference type="Pfam" id="PF00696">
    <property type="entry name" value="AA_kinase"/>
    <property type="match status" value="1"/>
</dbReference>
<feature type="binding site" evidence="11">
    <location>
        <begin position="142"/>
        <end position="149"/>
    </location>
    <ligand>
        <name>UMP</name>
        <dbReference type="ChEBI" id="CHEBI:57865"/>
    </ligand>
</feature>